<dbReference type="Pfam" id="PF07883">
    <property type="entry name" value="Cupin_2"/>
    <property type="match status" value="1"/>
</dbReference>
<feature type="region of interest" description="Disordered" evidence="1">
    <location>
        <begin position="200"/>
        <end position="219"/>
    </location>
</feature>
<dbReference type="Gene3D" id="2.60.120.10">
    <property type="entry name" value="Jelly Rolls"/>
    <property type="match status" value="1"/>
</dbReference>
<evidence type="ECO:0000313" key="4">
    <source>
        <dbReference type="Proteomes" id="UP000516105"/>
    </source>
</evidence>
<reference evidence="3 4" key="1">
    <citation type="submission" date="2020-08" db="EMBL/GenBank/DDBJ databases">
        <title>Genome sequence of Sphingomonas sediminicola KACC 15039T.</title>
        <authorList>
            <person name="Hyun D.-W."/>
            <person name="Bae J.-W."/>
        </authorList>
    </citation>
    <scope>NUCLEOTIDE SEQUENCE [LARGE SCALE GENOMIC DNA]</scope>
    <source>
        <strain evidence="3 4">KACC 15039</strain>
    </source>
</reference>
<accession>A0ABX6TA65</accession>
<evidence type="ECO:0000256" key="1">
    <source>
        <dbReference type="SAM" id="MobiDB-lite"/>
    </source>
</evidence>
<organism evidence="3 4">
    <name type="scientific">Sphingomonas sediminicola</name>
    <dbReference type="NCBI Taxonomy" id="386874"/>
    <lineage>
        <taxon>Bacteria</taxon>
        <taxon>Pseudomonadati</taxon>
        <taxon>Pseudomonadota</taxon>
        <taxon>Alphaproteobacteria</taxon>
        <taxon>Sphingomonadales</taxon>
        <taxon>Sphingomonadaceae</taxon>
        <taxon>Sphingomonas</taxon>
    </lineage>
</organism>
<dbReference type="InterPro" id="IPR011051">
    <property type="entry name" value="RmlC_Cupin_sf"/>
</dbReference>
<dbReference type="RefSeq" id="WP_187709402.1">
    <property type="nucleotide sequence ID" value="NZ_CP060782.1"/>
</dbReference>
<name>A0ABX6TA65_9SPHN</name>
<dbReference type="Proteomes" id="UP000516105">
    <property type="component" value="Chromosome"/>
</dbReference>
<dbReference type="EMBL" id="CP060782">
    <property type="protein sequence ID" value="QNP46449.1"/>
    <property type="molecule type" value="Genomic_DNA"/>
</dbReference>
<protein>
    <submittedName>
        <fullName evidence="3">Cupin domain-containing protein</fullName>
    </submittedName>
</protein>
<dbReference type="SUPFAM" id="SSF51182">
    <property type="entry name" value="RmlC-like cupins"/>
    <property type="match status" value="1"/>
</dbReference>
<sequence length="219" mass="23680">MRCTKFERLIKANRPHECAAISKGLKRAHNRSCLVDQGVVFSGVALEARHAKDPHAGTGGGSDGRPNCFRVRDFARDGYPGSGIAVSPVVNGQFGTIDQSAGPVGNWNFHVKSTDATDVGSDRLTLQPGGYTGWHNHPAPVFVTVTKGTIQWFDGGDPICAWKSYTAGQSFIEPALRTHNARNPTDHASEFIAIRLNPTGVPFRTDQSEPNNCHHGKSH</sequence>
<evidence type="ECO:0000259" key="2">
    <source>
        <dbReference type="Pfam" id="PF07883"/>
    </source>
</evidence>
<gene>
    <name evidence="3" type="ORF">H9L14_04605</name>
</gene>
<evidence type="ECO:0000313" key="3">
    <source>
        <dbReference type="EMBL" id="QNP46449.1"/>
    </source>
</evidence>
<dbReference type="InterPro" id="IPR013096">
    <property type="entry name" value="Cupin_2"/>
</dbReference>
<dbReference type="InterPro" id="IPR014710">
    <property type="entry name" value="RmlC-like_jellyroll"/>
</dbReference>
<feature type="domain" description="Cupin type-2" evidence="2">
    <location>
        <begin position="124"/>
        <end position="194"/>
    </location>
</feature>
<proteinExistence type="predicted"/>
<keyword evidence="4" id="KW-1185">Reference proteome</keyword>